<dbReference type="Proteomes" id="UP001497444">
    <property type="component" value="Unassembled WGS sequence"/>
</dbReference>
<reference evidence="1" key="1">
    <citation type="submission" date="2024-02" db="EMBL/GenBank/DDBJ databases">
        <authorList>
            <consortium name="ELIXIR-Norway"/>
            <consortium name="Elixir Norway"/>
        </authorList>
    </citation>
    <scope>NUCLEOTIDE SEQUENCE</scope>
</reference>
<protein>
    <submittedName>
        <fullName evidence="1">Uncharacterized protein</fullName>
    </submittedName>
</protein>
<evidence type="ECO:0000313" key="2">
    <source>
        <dbReference type="Proteomes" id="UP001497444"/>
    </source>
</evidence>
<dbReference type="EMBL" id="CAXAQS010000347">
    <property type="protein sequence ID" value="CAK9251252.1"/>
    <property type="molecule type" value="Genomic_DNA"/>
</dbReference>
<name>A0ABP0VAW0_9BRYO</name>
<proteinExistence type="predicted"/>
<comment type="caution">
    <text evidence="1">The sequence shown here is derived from an EMBL/GenBank/DDBJ whole genome shotgun (WGS) entry which is preliminary data.</text>
</comment>
<gene>
    <name evidence="1" type="ORF">CSSPJE1EN1_LOCUS26630</name>
</gene>
<organism evidence="1 2">
    <name type="scientific">Sphagnum jensenii</name>
    <dbReference type="NCBI Taxonomy" id="128206"/>
    <lineage>
        <taxon>Eukaryota</taxon>
        <taxon>Viridiplantae</taxon>
        <taxon>Streptophyta</taxon>
        <taxon>Embryophyta</taxon>
        <taxon>Bryophyta</taxon>
        <taxon>Sphagnophytina</taxon>
        <taxon>Sphagnopsida</taxon>
        <taxon>Sphagnales</taxon>
        <taxon>Sphagnaceae</taxon>
        <taxon>Sphagnum</taxon>
    </lineage>
</organism>
<sequence length="111" mass="13170">MKAQQQRKRSASKRGKETQMAYSLTLSKSERDAIDWVGFRYNHGDPFYKLLCKCTASPEDADWDDVRDITYDMPEHIAWEIRELFEEDNFEFACFAPEFVSKLMQFVDRIV</sequence>
<accession>A0ABP0VAW0</accession>
<evidence type="ECO:0000313" key="1">
    <source>
        <dbReference type="EMBL" id="CAK9251252.1"/>
    </source>
</evidence>
<keyword evidence="2" id="KW-1185">Reference proteome</keyword>